<gene>
    <name evidence="8" type="ORF">ACFO0B_12115</name>
</gene>
<keyword evidence="4 7" id="KW-0812">Transmembrane</keyword>
<feature type="transmembrane region" description="Helical" evidence="7">
    <location>
        <begin position="127"/>
        <end position="149"/>
    </location>
</feature>
<feature type="transmembrane region" description="Helical" evidence="7">
    <location>
        <begin position="155"/>
        <end position="177"/>
    </location>
</feature>
<feature type="transmembrane region" description="Helical" evidence="7">
    <location>
        <begin position="75"/>
        <end position="97"/>
    </location>
</feature>
<evidence type="ECO:0000256" key="7">
    <source>
        <dbReference type="SAM" id="Phobius"/>
    </source>
</evidence>
<evidence type="ECO:0000256" key="4">
    <source>
        <dbReference type="ARBA" id="ARBA00022692"/>
    </source>
</evidence>
<evidence type="ECO:0000313" key="8">
    <source>
        <dbReference type="EMBL" id="MFC3962730.1"/>
    </source>
</evidence>
<evidence type="ECO:0000256" key="1">
    <source>
        <dbReference type="ARBA" id="ARBA00004651"/>
    </source>
</evidence>
<keyword evidence="6 7" id="KW-0472">Membrane</keyword>
<name>A0ABV8DRL9_9NOCA</name>
<keyword evidence="9" id="KW-1185">Reference proteome</keyword>
<dbReference type="InterPro" id="IPR051328">
    <property type="entry name" value="T7SS_ABC-Transporter"/>
</dbReference>
<feature type="transmembrane region" description="Helical" evidence="7">
    <location>
        <begin position="189"/>
        <end position="208"/>
    </location>
</feature>
<dbReference type="Proteomes" id="UP001595696">
    <property type="component" value="Unassembled WGS sequence"/>
</dbReference>
<organism evidence="8 9">
    <name type="scientific">Nocardia jiangsuensis</name>
    <dbReference type="NCBI Taxonomy" id="1691563"/>
    <lineage>
        <taxon>Bacteria</taxon>
        <taxon>Bacillati</taxon>
        <taxon>Actinomycetota</taxon>
        <taxon>Actinomycetes</taxon>
        <taxon>Mycobacteriales</taxon>
        <taxon>Nocardiaceae</taxon>
        <taxon>Nocardia</taxon>
    </lineage>
</organism>
<dbReference type="PANTHER" id="PTHR43077:SF8">
    <property type="entry name" value="DOXORUBICIN RESISTANCE ABC TRANSPORTER PERMEASE PROTEIN DRRB"/>
    <property type="match status" value="1"/>
</dbReference>
<dbReference type="InterPro" id="IPR000412">
    <property type="entry name" value="ABC_2_transport"/>
</dbReference>
<accession>A0ABV8DRL9</accession>
<evidence type="ECO:0000256" key="3">
    <source>
        <dbReference type="ARBA" id="ARBA00022475"/>
    </source>
</evidence>
<keyword evidence="5 7" id="KW-1133">Transmembrane helix</keyword>
<keyword evidence="3" id="KW-1003">Cell membrane</keyword>
<dbReference type="PIRSF" id="PIRSF006648">
    <property type="entry name" value="DrrB"/>
    <property type="match status" value="1"/>
</dbReference>
<dbReference type="PANTHER" id="PTHR43077">
    <property type="entry name" value="TRANSPORT PERMEASE YVFS-RELATED"/>
    <property type="match status" value="1"/>
</dbReference>
<evidence type="ECO:0000256" key="6">
    <source>
        <dbReference type="ARBA" id="ARBA00023136"/>
    </source>
</evidence>
<protein>
    <submittedName>
        <fullName evidence="8">Antibiotic transporter</fullName>
    </submittedName>
</protein>
<feature type="transmembrane region" description="Helical" evidence="7">
    <location>
        <begin position="248"/>
        <end position="268"/>
    </location>
</feature>
<proteinExistence type="inferred from homology"/>
<comment type="subcellular location">
    <subcellularLocation>
        <location evidence="1">Cell membrane</location>
        <topology evidence="1">Multi-pass membrane protein</topology>
    </subcellularLocation>
</comment>
<sequence>MTAATGAAWLARAGAAPRRAQQWWVLTARLVAPALRSGEVITSVLAPVTFTASFYIPLKTIMTFAGTGFSSYAQYLMPLVILQAAAFTAVSAAFRAASDAVSGLNRRWGSMPVGPLVPAAARMSGNVFRLVVAMLTAVVCGHVIGFRFYTGAADTAGFLLFSLLIGVALCLGADVIGTASRSPEATAQALVLPPLIFGMLSTGLAPAAQFPGWVQPFVRNQPVSQWAAALRALAGDSLPNAGAVTWSLLAPPLAWALGIVALCVPLSVRLSRRRA</sequence>
<evidence type="ECO:0000313" key="9">
    <source>
        <dbReference type="Proteomes" id="UP001595696"/>
    </source>
</evidence>
<reference evidence="9" key="1">
    <citation type="journal article" date="2019" name="Int. J. Syst. Evol. Microbiol.">
        <title>The Global Catalogue of Microorganisms (GCM) 10K type strain sequencing project: providing services to taxonomists for standard genome sequencing and annotation.</title>
        <authorList>
            <consortium name="The Broad Institute Genomics Platform"/>
            <consortium name="The Broad Institute Genome Sequencing Center for Infectious Disease"/>
            <person name="Wu L."/>
            <person name="Ma J."/>
        </authorList>
    </citation>
    <scope>NUCLEOTIDE SEQUENCE [LARGE SCALE GENOMIC DNA]</scope>
    <source>
        <strain evidence="9">CGMCC 4.7330</strain>
    </source>
</reference>
<dbReference type="RefSeq" id="WP_378612494.1">
    <property type="nucleotide sequence ID" value="NZ_JBHSAX010000013.1"/>
</dbReference>
<evidence type="ECO:0000256" key="5">
    <source>
        <dbReference type="ARBA" id="ARBA00022989"/>
    </source>
</evidence>
<dbReference type="EMBL" id="JBHSAX010000013">
    <property type="protein sequence ID" value="MFC3962730.1"/>
    <property type="molecule type" value="Genomic_DNA"/>
</dbReference>
<comment type="caution">
    <text evidence="8">The sequence shown here is derived from an EMBL/GenBank/DDBJ whole genome shotgun (WGS) entry which is preliminary data.</text>
</comment>
<comment type="similarity">
    <text evidence="2">Belongs to the ABC-2 integral membrane protein family.</text>
</comment>
<evidence type="ECO:0000256" key="2">
    <source>
        <dbReference type="ARBA" id="ARBA00007783"/>
    </source>
</evidence>